<accession>A0AAD5T7G2</accession>
<evidence type="ECO:0000256" key="1">
    <source>
        <dbReference type="SAM" id="Phobius"/>
    </source>
</evidence>
<proteinExistence type="predicted"/>
<dbReference type="InterPro" id="IPR009081">
    <property type="entry name" value="PP-bd_ACP"/>
</dbReference>
<dbReference type="GO" id="GO:0031956">
    <property type="term" value="F:medium-chain fatty acid-CoA ligase activity"/>
    <property type="evidence" value="ECO:0007669"/>
    <property type="project" value="TreeGrafter"/>
</dbReference>
<dbReference type="PANTHER" id="PTHR43201">
    <property type="entry name" value="ACYL-COA SYNTHETASE"/>
    <property type="match status" value="1"/>
</dbReference>
<keyword evidence="1" id="KW-0812">Transmembrane</keyword>
<dbReference type="Gene3D" id="3.30.300.30">
    <property type="match status" value="1"/>
</dbReference>
<dbReference type="InterPro" id="IPR025110">
    <property type="entry name" value="AMP-bd_C"/>
</dbReference>
<dbReference type="Pfam" id="PF13193">
    <property type="entry name" value="AMP-binding_C"/>
    <property type="match status" value="1"/>
</dbReference>
<evidence type="ECO:0000259" key="2">
    <source>
        <dbReference type="PROSITE" id="PS50075"/>
    </source>
</evidence>
<dbReference type="Gene3D" id="3.40.50.12780">
    <property type="entry name" value="N-terminal domain of ligase-like"/>
    <property type="match status" value="1"/>
</dbReference>
<dbReference type="InterPro" id="IPR000873">
    <property type="entry name" value="AMP-dep_synth/lig_dom"/>
</dbReference>
<keyword evidence="1" id="KW-0472">Membrane</keyword>
<dbReference type="InterPro" id="IPR042099">
    <property type="entry name" value="ANL_N_sf"/>
</dbReference>
<feature type="transmembrane region" description="Helical" evidence="1">
    <location>
        <begin position="943"/>
        <end position="964"/>
    </location>
</feature>
<dbReference type="InterPro" id="IPR036736">
    <property type="entry name" value="ACP-like_sf"/>
</dbReference>
<name>A0AAD5T7G2_9FUNG</name>
<evidence type="ECO:0000313" key="3">
    <source>
        <dbReference type="EMBL" id="KAJ3132012.1"/>
    </source>
</evidence>
<dbReference type="SUPFAM" id="SSF47336">
    <property type="entry name" value="ACP-like"/>
    <property type="match status" value="1"/>
</dbReference>
<dbReference type="SUPFAM" id="SSF56801">
    <property type="entry name" value="Acetyl-CoA synthetase-like"/>
    <property type="match status" value="1"/>
</dbReference>
<dbReference type="GO" id="GO:0006631">
    <property type="term" value="P:fatty acid metabolic process"/>
    <property type="evidence" value="ECO:0007669"/>
    <property type="project" value="TreeGrafter"/>
</dbReference>
<dbReference type="Pfam" id="PF00501">
    <property type="entry name" value="AMP-binding"/>
    <property type="match status" value="1"/>
</dbReference>
<evidence type="ECO:0000313" key="4">
    <source>
        <dbReference type="Proteomes" id="UP001211907"/>
    </source>
</evidence>
<keyword evidence="1" id="KW-1133">Transmembrane helix</keyword>
<comment type="caution">
    <text evidence="3">The sequence shown here is derived from an EMBL/GenBank/DDBJ whole genome shotgun (WGS) entry which is preliminary data.</text>
</comment>
<dbReference type="InterPro" id="IPR045851">
    <property type="entry name" value="AMP-bd_C_sf"/>
</dbReference>
<dbReference type="AlphaFoldDB" id="A0AAD5T7G2"/>
<dbReference type="PROSITE" id="PS50075">
    <property type="entry name" value="CARRIER"/>
    <property type="match status" value="1"/>
</dbReference>
<dbReference type="Gene3D" id="1.10.1200.10">
    <property type="entry name" value="ACP-like"/>
    <property type="match status" value="1"/>
</dbReference>
<dbReference type="Proteomes" id="UP001211907">
    <property type="component" value="Unassembled WGS sequence"/>
</dbReference>
<reference evidence="3" key="1">
    <citation type="submission" date="2020-05" db="EMBL/GenBank/DDBJ databases">
        <title>Phylogenomic resolution of chytrid fungi.</title>
        <authorList>
            <person name="Stajich J.E."/>
            <person name="Amses K."/>
            <person name="Simmons R."/>
            <person name="Seto K."/>
            <person name="Myers J."/>
            <person name="Bonds A."/>
            <person name="Quandt C.A."/>
            <person name="Barry K."/>
            <person name="Liu P."/>
            <person name="Grigoriev I."/>
            <person name="Longcore J.E."/>
            <person name="James T.Y."/>
        </authorList>
    </citation>
    <scope>NUCLEOTIDE SEQUENCE</scope>
    <source>
        <strain evidence="3">JEL0513</strain>
    </source>
</reference>
<dbReference type="Pfam" id="PF00550">
    <property type="entry name" value="PP-binding"/>
    <property type="match status" value="1"/>
</dbReference>
<dbReference type="PANTHER" id="PTHR43201:SF10">
    <property type="entry name" value="CARRIER DOMAIN-CONTAINING PROTEIN"/>
    <property type="match status" value="1"/>
</dbReference>
<organism evidence="3 4">
    <name type="scientific">Physocladia obscura</name>
    <dbReference type="NCBI Taxonomy" id="109957"/>
    <lineage>
        <taxon>Eukaryota</taxon>
        <taxon>Fungi</taxon>
        <taxon>Fungi incertae sedis</taxon>
        <taxon>Chytridiomycota</taxon>
        <taxon>Chytridiomycota incertae sedis</taxon>
        <taxon>Chytridiomycetes</taxon>
        <taxon>Chytridiales</taxon>
        <taxon>Chytriomycetaceae</taxon>
        <taxon>Physocladia</taxon>
    </lineage>
</organism>
<keyword evidence="4" id="KW-1185">Reference proteome</keyword>
<dbReference type="EMBL" id="JADGJH010000268">
    <property type="protein sequence ID" value="KAJ3132012.1"/>
    <property type="molecule type" value="Genomic_DNA"/>
</dbReference>
<gene>
    <name evidence="3" type="ORF">HK100_005757</name>
</gene>
<feature type="domain" description="Carrier" evidence="2">
    <location>
        <begin position="778"/>
        <end position="854"/>
    </location>
</feature>
<feature type="transmembrane region" description="Helical" evidence="1">
    <location>
        <begin position="911"/>
        <end position="931"/>
    </location>
</feature>
<protein>
    <recommendedName>
        <fullName evidence="2">Carrier domain-containing protein</fullName>
    </recommendedName>
</protein>
<sequence length="1080" mass="120144">MTFNYTDNNKHSKINSNLEQGDFCVRQLEQTASSFSICQSEYEGGQLKTTENNTQNQNEQSTIVPVKPEKYPGERISESTMFESILDILHDSGIPAIRSVDNRRPLSHAKLRRFVADFYIPVSGLSQSSRIGVLLAESPELAVCLVAVMASCCVVPINNTLTNTEVVSEVQFLNVGVVIVENSRKQDELMLRLLQAGVSVVLLKPDNGCCGLQQKTPVSRVSSSSSMYPEKSPPRQKSFMSFILPDIHTKTSVSHVSSSTTTSINFGSPITTRQRSIVSFLLPDTRKYSKPNETIMILRTSGTSGSKKTVSYTLKTLIVGAKCLAESWKLVAGTDINLNMMPLYHVGGIVRNLLAPIVSKSTVIITAGFDARTFWEILQNHSPTWYYAVPTMHMAILENAPLRPQPPSPTLCTNNARTSLRMIVNAGGGIPHSLAVKLRTRFYNCDVLPSYGMTECMPIASPPMGYALEKPGCSGVSVGPEIAIMSPIGKVLGAGEFGRIVIRGAPMFQGYENDDHANKEAFTTDGFFDTGDIGYMDDDNYLFITGRSKEIINRGGETISPVEIEDIVMQHPKVKSVLAFSVPHNTLQETIGVVIVTKEKQLRLGLSELQRFVSENLNFTKWPQLIVFMDELPKNQANKLLRIKLSERLAIGEISDTTPILNRIFEAECPRNNTSLETPIKCQSVTRISVKALQELLNDMPYKKDVFVFSETAENIAVLISGHPIMSKDLVRQYLEDKLHEYEIPQNIIVLPDIPKMLESSKIDVEACLVAFEDAMQEDLTQIESIILHLFVEVLGLAKVPRKTDDFFELGGSSLAVGKVLSLIRSRYGVKLKPIMLVRTRTATTFASAISENPEDSKRLIYGSQETLLNEFESSKNTKIGTTNSKSPTSVLALVVQLIPLLIIRPLRISCVYLLFAHYVCLLSDGIFRLFNEKETRGTFSGSVVIIFHLALALIMTGATFKIVDPIVVIFSKWIIIGKYKAGSYPLWGSYYLRWWIVDQIQLIFSQGIFLASESTRILYFRILGARIGWNVHIHPDTKISEFDLMNIYPDCIIVNSELRAFTMAPGLMILKPVILGIKE</sequence>